<keyword evidence="2" id="KW-1185">Reference proteome</keyword>
<dbReference type="Proteomes" id="UP001212841">
    <property type="component" value="Unassembled WGS sequence"/>
</dbReference>
<gene>
    <name evidence="1" type="ORF">HK097_006704</name>
</gene>
<accession>A0AAD5SFH5</accession>
<protein>
    <submittedName>
        <fullName evidence="1">Uncharacterized protein</fullName>
    </submittedName>
</protein>
<dbReference type="SUPFAM" id="SSF52047">
    <property type="entry name" value="RNI-like"/>
    <property type="match status" value="1"/>
</dbReference>
<sequence length="458" mass="51525">MIQSNPPPISTIPTELLHTILKRVYDESVRNAETVASIRERGRAFCAYACVCKAFAGVVETIIIPHASKLASTSEHFILSTIIPKFWFLVVRVSGNGDVEMVAEKFAKLYEKLYAESRETHIAATFLAVCLRLKDYVQPGSTVMCKSSYFAKETMILYRGSGDGDDDTRTKIAFGTGRSVIKPSAITQSYNEVPTLQNVFADATEFAPLIIVFGTELSALAPDAYNHIQLQTNDILWVGEDGGIRVFSEKGGERRFIRNVDEYPMGEQKKIGKRFWMDSTNSWLKNIHQIRARSQECAVAAQGGVMTGTNAIRFSMFGPRTRPFPYKAIKEWRNKDYGANLRQGKLLLHVQEMINLQFLDLSSHTTETTLTNLFERIKFQSLIYLDLSGASFSDKTLRAITQGCEGVEKLILRYSTVEADWLEAAAKMQKLKEIDLTLCDFDGMYAKRARFQMVSLVS</sequence>
<dbReference type="InterPro" id="IPR032675">
    <property type="entry name" value="LRR_dom_sf"/>
</dbReference>
<evidence type="ECO:0000313" key="1">
    <source>
        <dbReference type="EMBL" id="KAJ3052208.1"/>
    </source>
</evidence>
<dbReference type="AlphaFoldDB" id="A0AAD5SFH5"/>
<comment type="caution">
    <text evidence="1">The sequence shown here is derived from an EMBL/GenBank/DDBJ whole genome shotgun (WGS) entry which is preliminary data.</text>
</comment>
<name>A0AAD5SFH5_9FUNG</name>
<proteinExistence type="predicted"/>
<dbReference type="Gene3D" id="3.80.10.10">
    <property type="entry name" value="Ribonuclease Inhibitor"/>
    <property type="match status" value="1"/>
</dbReference>
<dbReference type="EMBL" id="JADGJD010000315">
    <property type="protein sequence ID" value="KAJ3052208.1"/>
    <property type="molecule type" value="Genomic_DNA"/>
</dbReference>
<organism evidence="1 2">
    <name type="scientific">Rhizophlyctis rosea</name>
    <dbReference type="NCBI Taxonomy" id="64517"/>
    <lineage>
        <taxon>Eukaryota</taxon>
        <taxon>Fungi</taxon>
        <taxon>Fungi incertae sedis</taxon>
        <taxon>Chytridiomycota</taxon>
        <taxon>Chytridiomycota incertae sedis</taxon>
        <taxon>Chytridiomycetes</taxon>
        <taxon>Rhizophlyctidales</taxon>
        <taxon>Rhizophlyctidaceae</taxon>
        <taxon>Rhizophlyctis</taxon>
    </lineage>
</organism>
<reference evidence="1" key="1">
    <citation type="submission" date="2020-05" db="EMBL/GenBank/DDBJ databases">
        <title>Phylogenomic resolution of chytrid fungi.</title>
        <authorList>
            <person name="Stajich J.E."/>
            <person name="Amses K."/>
            <person name="Simmons R."/>
            <person name="Seto K."/>
            <person name="Myers J."/>
            <person name="Bonds A."/>
            <person name="Quandt C.A."/>
            <person name="Barry K."/>
            <person name="Liu P."/>
            <person name="Grigoriev I."/>
            <person name="Longcore J.E."/>
            <person name="James T.Y."/>
        </authorList>
    </citation>
    <scope>NUCLEOTIDE SEQUENCE</scope>
    <source>
        <strain evidence="1">JEL0318</strain>
    </source>
</reference>
<evidence type="ECO:0000313" key="2">
    <source>
        <dbReference type="Proteomes" id="UP001212841"/>
    </source>
</evidence>